<evidence type="ECO:0000256" key="1">
    <source>
        <dbReference type="SAM" id="MobiDB-lite"/>
    </source>
</evidence>
<proteinExistence type="predicted"/>
<sequence>MLRNEKQFKTEVNCYRNLILREYSARFNRRYSLHALKSLCLQANYKYKKVWEKTSSKNITTEHGRIYFDNYTNVYGGYGRGNKPKHLYSLTSHRTENALTCTARTEEIGLIHNGDKDCLICVTKDNKELIRVHLTSGKILQQIYLSPVYKFRDISWNESQSSIVVRSTKSHGSHRQTDIVKVLAVFDVKPLQFVGMMEIKKQEFGANTVDAGLCQGVLITMHQQSVVKMYSFQHILDMYRTSTYKLDDVIGDEGHRLGHRPIGLKFNIKIEESPPVLFTVSCYDHIVEFSNKPFHYLYSPVKTPEYFEVHSLENRSLTTFSTLYLEVHSLENRSLIENGILKTGILDYANDRYRATFWDDDSGRVLHIATSVVSFYNLTTVPIQDNGERILQKSFEMNLSKEKSKKDIPYTSSGRRVSKPKRQDSVNTDQNMTIYNVDYEDELDIISVTAVYHDTDEPRGVVCFYDNKTGTFLKEIDIEEPCSEIHEHRTLIDLDTIVQINKLWSGNFHCNMYRLTNVESNKQEVKNKPGRKISRTYHRTRNR</sequence>
<protein>
    <submittedName>
        <fullName evidence="2">DCAF17</fullName>
    </submittedName>
</protein>
<dbReference type="InterPro" id="IPR031620">
    <property type="entry name" value="DCAF17"/>
</dbReference>
<organism evidence="2 3">
    <name type="scientific">Mytilus coruscus</name>
    <name type="common">Sea mussel</name>
    <dbReference type="NCBI Taxonomy" id="42192"/>
    <lineage>
        <taxon>Eukaryota</taxon>
        <taxon>Metazoa</taxon>
        <taxon>Spiralia</taxon>
        <taxon>Lophotrochozoa</taxon>
        <taxon>Mollusca</taxon>
        <taxon>Bivalvia</taxon>
        <taxon>Autobranchia</taxon>
        <taxon>Pteriomorphia</taxon>
        <taxon>Mytilida</taxon>
        <taxon>Mytiloidea</taxon>
        <taxon>Mytilidae</taxon>
        <taxon>Mytilinae</taxon>
        <taxon>Mytilus</taxon>
    </lineage>
</organism>
<dbReference type="PANTHER" id="PTHR14815">
    <property type="entry name" value="DDB1- AND CUL4-ASSOCIATED FACTOR 17"/>
    <property type="match status" value="1"/>
</dbReference>
<dbReference type="Pfam" id="PF15802">
    <property type="entry name" value="DCAF17"/>
    <property type="match status" value="1"/>
</dbReference>
<dbReference type="OrthoDB" id="9971789at2759"/>
<dbReference type="EMBL" id="CACVKT020010034">
    <property type="protein sequence ID" value="CAC5424437.1"/>
    <property type="molecule type" value="Genomic_DNA"/>
</dbReference>
<reference evidence="2 3" key="1">
    <citation type="submission" date="2020-06" db="EMBL/GenBank/DDBJ databases">
        <authorList>
            <person name="Li R."/>
            <person name="Bekaert M."/>
        </authorList>
    </citation>
    <scope>NUCLEOTIDE SEQUENCE [LARGE SCALE GENOMIC DNA]</scope>
    <source>
        <strain evidence="2">Wild</strain>
        <strain evidence="3">wild</strain>
    </source>
</reference>
<dbReference type="EMBL" id="CACVKT020010034">
    <property type="protein sequence ID" value="CAC5424438.1"/>
    <property type="molecule type" value="Genomic_DNA"/>
</dbReference>
<accession>A0A6J8EV39</accession>
<dbReference type="Proteomes" id="UP000507470">
    <property type="component" value="Unassembled WGS sequence"/>
</dbReference>
<dbReference type="GO" id="GO:0016567">
    <property type="term" value="P:protein ubiquitination"/>
    <property type="evidence" value="ECO:0007669"/>
    <property type="project" value="InterPro"/>
</dbReference>
<gene>
    <name evidence="2" type="ORF">MCOR_56344</name>
</gene>
<name>A0A6J8EV39_MYTCO</name>
<dbReference type="AlphaFoldDB" id="A0A6J8EV39"/>
<dbReference type="GO" id="GO:0080008">
    <property type="term" value="C:Cul4-RING E3 ubiquitin ligase complex"/>
    <property type="evidence" value="ECO:0007669"/>
    <property type="project" value="TreeGrafter"/>
</dbReference>
<keyword evidence="3" id="KW-1185">Reference proteome</keyword>
<dbReference type="PANTHER" id="PTHR14815:SF2">
    <property type="entry name" value="DDB1- AND CUL4-ASSOCIATED FACTOR 17"/>
    <property type="match status" value="1"/>
</dbReference>
<feature type="region of interest" description="Disordered" evidence="1">
    <location>
        <begin position="402"/>
        <end position="427"/>
    </location>
</feature>
<evidence type="ECO:0000313" key="2">
    <source>
        <dbReference type="EMBL" id="CAC5424438.1"/>
    </source>
</evidence>
<evidence type="ECO:0000313" key="3">
    <source>
        <dbReference type="Proteomes" id="UP000507470"/>
    </source>
</evidence>